<name>A0A517PCL4_9PLAN</name>
<reference evidence="2 3" key="1">
    <citation type="submission" date="2019-02" db="EMBL/GenBank/DDBJ databases">
        <title>Deep-cultivation of Planctomycetes and their phenomic and genomic characterization uncovers novel biology.</title>
        <authorList>
            <person name="Wiegand S."/>
            <person name="Jogler M."/>
            <person name="Boedeker C."/>
            <person name="Pinto D."/>
            <person name="Vollmers J."/>
            <person name="Rivas-Marin E."/>
            <person name="Kohn T."/>
            <person name="Peeters S.H."/>
            <person name="Heuer A."/>
            <person name="Rast P."/>
            <person name="Oberbeckmann S."/>
            <person name="Bunk B."/>
            <person name="Jeske O."/>
            <person name="Meyerdierks A."/>
            <person name="Storesund J.E."/>
            <person name="Kallscheuer N."/>
            <person name="Luecker S."/>
            <person name="Lage O.M."/>
            <person name="Pohl T."/>
            <person name="Merkel B.J."/>
            <person name="Hornburger P."/>
            <person name="Mueller R.-W."/>
            <person name="Bruemmer F."/>
            <person name="Labrenz M."/>
            <person name="Spormann A.M."/>
            <person name="Op den Camp H."/>
            <person name="Overmann J."/>
            <person name="Amann R."/>
            <person name="Jetten M.S.M."/>
            <person name="Mascher T."/>
            <person name="Medema M.H."/>
            <person name="Devos D.P."/>
            <person name="Kaster A.-K."/>
            <person name="Ovreas L."/>
            <person name="Rohde M."/>
            <person name="Galperin M.Y."/>
            <person name="Jogler C."/>
        </authorList>
    </citation>
    <scope>NUCLEOTIDE SEQUENCE [LARGE SCALE GENOMIC DNA]</scope>
    <source>
        <strain evidence="2 3">CA12</strain>
    </source>
</reference>
<protein>
    <submittedName>
        <fullName evidence="2">Uncharacterized protein</fullName>
    </submittedName>
</protein>
<dbReference type="Proteomes" id="UP000318741">
    <property type="component" value="Chromosome"/>
</dbReference>
<evidence type="ECO:0000313" key="3">
    <source>
        <dbReference type="Proteomes" id="UP000318741"/>
    </source>
</evidence>
<evidence type="ECO:0000256" key="1">
    <source>
        <dbReference type="SAM" id="MobiDB-lite"/>
    </source>
</evidence>
<dbReference type="OrthoDB" id="9887312at2"/>
<dbReference type="EMBL" id="CP036265">
    <property type="protein sequence ID" value="QDT17096.1"/>
    <property type="molecule type" value="Genomic_DNA"/>
</dbReference>
<sequence length="169" mass="18437">MIAFPLTVLLALPGPVADDATGADGAKRTSLAAAVDQFNEEAAESPIGKTQPPLTTDEVVAAIRSWMPKYGPAVSDERYRQYLQIAETGVLPPGARLHSNTTHYIGGYAITVWWADLGIYDPDGGGYNFRIRDQKLSSRKLTEKELADLERRGDRSRPRAPDRDAAPVD</sequence>
<dbReference type="AlphaFoldDB" id="A0A517PCL4"/>
<feature type="region of interest" description="Disordered" evidence="1">
    <location>
        <begin position="147"/>
        <end position="169"/>
    </location>
</feature>
<proteinExistence type="predicted"/>
<evidence type="ECO:0000313" key="2">
    <source>
        <dbReference type="EMBL" id="QDT17096.1"/>
    </source>
</evidence>
<dbReference type="RefSeq" id="WP_145360001.1">
    <property type="nucleotide sequence ID" value="NZ_CP036265.1"/>
</dbReference>
<organism evidence="2 3">
    <name type="scientific">Alienimonas californiensis</name>
    <dbReference type="NCBI Taxonomy" id="2527989"/>
    <lineage>
        <taxon>Bacteria</taxon>
        <taxon>Pseudomonadati</taxon>
        <taxon>Planctomycetota</taxon>
        <taxon>Planctomycetia</taxon>
        <taxon>Planctomycetales</taxon>
        <taxon>Planctomycetaceae</taxon>
        <taxon>Alienimonas</taxon>
    </lineage>
</organism>
<accession>A0A517PCL4</accession>
<keyword evidence="3" id="KW-1185">Reference proteome</keyword>
<gene>
    <name evidence="2" type="ORF">CA12_32080</name>
</gene>
<dbReference type="KEGG" id="acaf:CA12_32080"/>